<keyword evidence="3" id="KW-1185">Reference proteome</keyword>
<feature type="compositionally biased region" description="Polar residues" evidence="1">
    <location>
        <begin position="108"/>
        <end position="123"/>
    </location>
</feature>
<dbReference type="AlphaFoldDB" id="A0ABD3VZS6"/>
<accession>A0ABD3VZS6</accession>
<gene>
    <name evidence="2" type="ORF">ACJMK2_044340</name>
</gene>
<evidence type="ECO:0000313" key="3">
    <source>
        <dbReference type="Proteomes" id="UP001634394"/>
    </source>
</evidence>
<dbReference type="EMBL" id="JBJQND010000009">
    <property type="protein sequence ID" value="KAL3867110.1"/>
    <property type="molecule type" value="Genomic_DNA"/>
</dbReference>
<name>A0ABD3VZS6_SINWO</name>
<evidence type="ECO:0000313" key="2">
    <source>
        <dbReference type="EMBL" id="KAL3867110.1"/>
    </source>
</evidence>
<organism evidence="2 3">
    <name type="scientific">Sinanodonta woodiana</name>
    <name type="common">Chinese pond mussel</name>
    <name type="synonym">Anodonta woodiana</name>
    <dbReference type="NCBI Taxonomy" id="1069815"/>
    <lineage>
        <taxon>Eukaryota</taxon>
        <taxon>Metazoa</taxon>
        <taxon>Spiralia</taxon>
        <taxon>Lophotrochozoa</taxon>
        <taxon>Mollusca</taxon>
        <taxon>Bivalvia</taxon>
        <taxon>Autobranchia</taxon>
        <taxon>Heteroconchia</taxon>
        <taxon>Palaeoheterodonta</taxon>
        <taxon>Unionida</taxon>
        <taxon>Unionoidea</taxon>
        <taxon>Unionidae</taxon>
        <taxon>Unioninae</taxon>
        <taxon>Sinanodonta</taxon>
    </lineage>
</organism>
<evidence type="ECO:0000256" key="1">
    <source>
        <dbReference type="SAM" id="MobiDB-lite"/>
    </source>
</evidence>
<dbReference type="Proteomes" id="UP001634394">
    <property type="component" value="Unassembled WGS sequence"/>
</dbReference>
<reference evidence="2 3" key="1">
    <citation type="submission" date="2024-11" db="EMBL/GenBank/DDBJ databases">
        <title>Chromosome-level genome assembly of the freshwater bivalve Anodonta woodiana.</title>
        <authorList>
            <person name="Chen X."/>
        </authorList>
    </citation>
    <scope>NUCLEOTIDE SEQUENCE [LARGE SCALE GENOMIC DNA]</scope>
    <source>
        <strain evidence="2">MN2024</strain>
        <tissue evidence="2">Gills</tissue>
    </source>
</reference>
<sequence>MREYNLQCLVVSSQGLDQSSLVSADGRFDSTIGTIALGYFPEGFGMHYVSIDVNQWVYSNLISSLEHSQDSGGFGDTSHGTHRHVPCESDDEAANSGTSHVTHGDGHNAQNSENTNNSANVTENASLKDLRNMVNNGRAQKRKEKFPLLLLPMHIQIDILKICIRSNPAMQFVLAKVGEHFRNVMKSMDMQKPRIYIPPHIQLKNRNPVSVRFLLRNAGRNSGLILAIREIIQGPKW</sequence>
<feature type="region of interest" description="Disordered" evidence="1">
    <location>
        <begin position="69"/>
        <end position="123"/>
    </location>
</feature>
<comment type="caution">
    <text evidence="2">The sequence shown here is derived from an EMBL/GenBank/DDBJ whole genome shotgun (WGS) entry which is preliminary data.</text>
</comment>
<protein>
    <submittedName>
        <fullName evidence="2">Uncharacterized protein</fullName>
    </submittedName>
</protein>
<feature type="non-terminal residue" evidence="2">
    <location>
        <position position="237"/>
    </location>
</feature>
<proteinExistence type="predicted"/>